<keyword evidence="9" id="KW-1185">Reference proteome</keyword>
<dbReference type="InterPro" id="IPR018168">
    <property type="entry name" value="Ubi_Hdrlase_CS"/>
</dbReference>
<keyword evidence="3" id="KW-0285">Flavoprotein</keyword>
<evidence type="ECO:0000256" key="6">
    <source>
        <dbReference type="ARBA" id="ARBA00023033"/>
    </source>
</evidence>
<dbReference type="PANTHER" id="PTHR43876:SF7">
    <property type="entry name" value="UBIQUINONE BIOSYNTHESIS MONOOXYGENASE COQ6, MITOCHONDRIAL"/>
    <property type="match status" value="1"/>
</dbReference>
<dbReference type="GO" id="GO:0016705">
    <property type="term" value="F:oxidoreductase activity, acting on paired donors, with incorporation or reduction of molecular oxygen"/>
    <property type="evidence" value="ECO:0007669"/>
    <property type="project" value="InterPro"/>
</dbReference>
<evidence type="ECO:0000256" key="5">
    <source>
        <dbReference type="ARBA" id="ARBA00023002"/>
    </source>
</evidence>
<keyword evidence="5 8" id="KW-0560">Oxidoreductase</keyword>
<dbReference type="GO" id="GO:0110142">
    <property type="term" value="C:ubiquinone biosynthesis complex"/>
    <property type="evidence" value="ECO:0007669"/>
    <property type="project" value="UniProtKB-ARBA"/>
</dbReference>
<evidence type="ECO:0000256" key="3">
    <source>
        <dbReference type="ARBA" id="ARBA00022630"/>
    </source>
</evidence>
<keyword evidence="8" id="KW-0830">Ubiquinone</keyword>
<gene>
    <name evidence="8" type="primary">ubiH</name>
    <name evidence="8" type="ORF">ARTHRO_61066</name>
</gene>
<dbReference type="Pfam" id="PF01494">
    <property type="entry name" value="FAD_binding_3"/>
    <property type="match status" value="1"/>
</dbReference>
<dbReference type="PANTHER" id="PTHR43876">
    <property type="entry name" value="UBIQUINONE BIOSYNTHESIS MONOOXYGENASE COQ6, MITOCHONDRIAL"/>
    <property type="match status" value="1"/>
</dbReference>
<accession>A0A9P1KM44</accession>
<feature type="domain" description="FAD-binding" evidence="7">
    <location>
        <begin position="23"/>
        <end position="339"/>
    </location>
</feature>
<comment type="cofactor">
    <cofactor evidence="1">
        <name>FAD</name>
        <dbReference type="ChEBI" id="CHEBI:57692"/>
    </cofactor>
</comment>
<dbReference type="Gene3D" id="3.50.50.60">
    <property type="entry name" value="FAD/NAD(P)-binding domain"/>
    <property type="match status" value="2"/>
</dbReference>
<keyword evidence="4" id="KW-0274">FAD</keyword>
<proteinExistence type="inferred from homology"/>
<keyword evidence="6" id="KW-0503">Monooxygenase</keyword>
<evidence type="ECO:0000256" key="4">
    <source>
        <dbReference type="ARBA" id="ARBA00022827"/>
    </source>
</evidence>
<reference evidence="8 9" key="1">
    <citation type="submission" date="2014-02" db="EMBL/GenBank/DDBJ databases">
        <authorList>
            <person name="Genoscope - CEA"/>
        </authorList>
    </citation>
    <scope>NUCLEOTIDE SEQUENCE [LARGE SCALE GENOMIC DNA]</scope>
    <source>
        <strain evidence="8 9">PCC 8005</strain>
    </source>
</reference>
<dbReference type="PRINTS" id="PR00420">
    <property type="entry name" value="RNGMNOXGNASE"/>
</dbReference>
<dbReference type="GO" id="GO:0004497">
    <property type="term" value="F:monooxygenase activity"/>
    <property type="evidence" value="ECO:0007669"/>
    <property type="project" value="UniProtKB-KW"/>
</dbReference>
<dbReference type="RefSeq" id="WP_008056300.1">
    <property type="nucleotide sequence ID" value="NZ_FO818640.1"/>
</dbReference>
<dbReference type="AlphaFoldDB" id="A0A9P1KM44"/>
<sequence>MVVNELLAAESIIAESVKGEGDYDIAIVGGGIVGATVACSLRNSGLRIALIEPQPKAIAASRRQAYALTLQTGRILDDIGVWGDILPKITTFYQISLSDSDHPNVINFEPRDLGTEALGYVGEHSIILTAMQRFLEDCAEVHWWCPATVKQVNYYSDRAEIEVETGEVIKTIKSRLVIAADGAKSPLREASGIKTKGWKYWQSCIAFTIQTEKHHNNVAFEKFWSSGPMGVLPLPGNRCQVVLTAPHSQANEWQKMDKGEFLELLEYRTGGVLGRLELLSDRIVFPVQLMQSDRYVNHRLALVGDAAHCCHPVGGQGLNMGIRDAGAIAEIVKKAYQWGEDIGDLKTLNRYQKWRRGENLLILGFTDFMDRVFSGNWRPKVILRRWGLWGLKKIRPLRYLSLRIMTGLFGRAPKITECK</sequence>
<dbReference type="NCBIfam" id="NF005612">
    <property type="entry name" value="PRK07364.1"/>
    <property type="match status" value="1"/>
</dbReference>
<dbReference type="InterPro" id="IPR002938">
    <property type="entry name" value="FAD-bd"/>
</dbReference>
<dbReference type="NCBIfam" id="TIGR01988">
    <property type="entry name" value="Ubi-OHases"/>
    <property type="match status" value="1"/>
</dbReference>
<dbReference type="GO" id="GO:0071949">
    <property type="term" value="F:FAD binding"/>
    <property type="evidence" value="ECO:0007669"/>
    <property type="project" value="InterPro"/>
</dbReference>
<dbReference type="GO" id="GO:0006744">
    <property type="term" value="P:ubiquinone biosynthetic process"/>
    <property type="evidence" value="ECO:0007669"/>
    <property type="project" value="InterPro"/>
</dbReference>
<name>A0A9P1KM44_9CYAN</name>
<evidence type="ECO:0000256" key="2">
    <source>
        <dbReference type="ARBA" id="ARBA00005349"/>
    </source>
</evidence>
<dbReference type="InterPro" id="IPR036188">
    <property type="entry name" value="FAD/NAD-bd_sf"/>
</dbReference>
<dbReference type="SUPFAM" id="SSF51905">
    <property type="entry name" value="FAD/NAD(P)-binding domain"/>
    <property type="match status" value="1"/>
</dbReference>
<protein>
    <submittedName>
        <fullName evidence="8">2-octaprenyl-6-methoxyphenyl hydroxylase, ubiquinone biosynthesis hydroxylase</fullName>
        <ecNumber evidence="8">1.14.13.-</ecNumber>
    </submittedName>
</protein>
<evidence type="ECO:0000313" key="9">
    <source>
        <dbReference type="Proteomes" id="UP000032946"/>
    </source>
</evidence>
<dbReference type="Proteomes" id="UP000032946">
    <property type="component" value="Chromosome"/>
</dbReference>
<comment type="similarity">
    <text evidence="2">Belongs to the UbiH/COQ6 family.</text>
</comment>
<dbReference type="InterPro" id="IPR010971">
    <property type="entry name" value="UbiH/COQ6"/>
</dbReference>
<dbReference type="FunFam" id="3.50.50.60:FF:000021">
    <property type="entry name" value="Ubiquinone biosynthesis monooxygenase COQ6"/>
    <property type="match status" value="1"/>
</dbReference>
<dbReference type="InterPro" id="IPR051205">
    <property type="entry name" value="UbiH/COQ6_monooxygenase"/>
</dbReference>
<dbReference type="EC" id="1.14.13.-" evidence="8"/>
<evidence type="ECO:0000259" key="7">
    <source>
        <dbReference type="Pfam" id="PF01494"/>
    </source>
</evidence>
<organism evidence="8 9">
    <name type="scientific">Limnospira indica PCC 8005</name>
    <dbReference type="NCBI Taxonomy" id="376219"/>
    <lineage>
        <taxon>Bacteria</taxon>
        <taxon>Bacillati</taxon>
        <taxon>Cyanobacteriota</taxon>
        <taxon>Cyanophyceae</taxon>
        <taxon>Oscillatoriophycideae</taxon>
        <taxon>Oscillatoriales</taxon>
        <taxon>Sirenicapillariaceae</taxon>
        <taxon>Limnospira</taxon>
    </lineage>
</organism>
<dbReference type="EMBL" id="FO818640">
    <property type="protein sequence ID" value="CDM98465.1"/>
    <property type="molecule type" value="Genomic_DNA"/>
</dbReference>
<evidence type="ECO:0000313" key="8">
    <source>
        <dbReference type="EMBL" id="CDM98465.1"/>
    </source>
</evidence>
<evidence type="ECO:0000256" key="1">
    <source>
        <dbReference type="ARBA" id="ARBA00001974"/>
    </source>
</evidence>
<dbReference type="PROSITE" id="PS01304">
    <property type="entry name" value="UBIH"/>
    <property type="match status" value="1"/>
</dbReference>